<keyword evidence="2" id="KW-1185">Reference proteome</keyword>
<name>A0A6G9Y8E9_9NOCA</name>
<evidence type="ECO:0000313" key="2">
    <source>
        <dbReference type="Proteomes" id="UP000503540"/>
    </source>
</evidence>
<accession>A0A6G9Y8E9</accession>
<reference evidence="1 2" key="1">
    <citation type="journal article" date="2019" name="ACS Chem. Biol.">
        <title>Identification and Mobilization of a Cryptic Antibiotic Biosynthesis Gene Locus from a Human-Pathogenic Nocardia Isolate.</title>
        <authorList>
            <person name="Herisse M."/>
            <person name="Ishida K."/>
            <person name="Porter J.L."/>
            <person name="Howden B."/>
            <person name="Hertweck C."/>
            <person name="Stinear T.P."/>
            <person name="Pidot S.J."/>
        </authorList>
    </citation>
    <scope>NUCLEOTIDE SEQUENCE [LARGE SCALE GENOMIC DNA]</scope>
    <source>
        <strain evidence="1 2">AUSMDU00012717</strain>
    </source>
</reference>
<sequence length="57" mass="6432">MTIILSVPPTERAAGLRLRPWDFDDLPSLVAAHRDPDLRRWLATSLADATQMRLHPA</sequence>
<dbReference type="Proteomes" id="UP000503540">
    <property type="component" value="Chromosome"/>
</dbReference>
<protein>
    <recommendedName>
        <fullName evidence="3">GNAT family N-acetyltransferase</fullName>
    </recommendedName>
</protein>
<proteinExistence type="predicted"/>
<dbReference type="RefSeq" id="WP_167472474.1">
    <property type="nucleotide sequence ID" value="NZ_CP046172.1"/>
</dbReference>
<dbReference type="KEGG" id="nah:F5544_07250"/>
<organism evidence="1 2">
    <name type="scientific">Nocardia arthritidis</name>
    <dbReference type="NCBI Taxonomy" id="228602"/>
    <lineage>
        <taxon>Bacteria</taxon>
        <taxon>Bacillati</taxon>
        <taxon>Actinomycetota</taxon>
        <taxon>Actinomycetes</taxon>
        <taxon>Mycobacteriales</taxon>
        <taxon>Nocardiaceae</taxon>
        <taxon>Nocardia</taxon>
    </lineage>
</organism>
<dbReference type="EMBL" id="CP046172">
    <property type="protein sequence ID" value="QIS09357.1"/>
    <property type="molecule type" value="Genomic_DNA"/>
</dbReference>
<evidence type="ECO:0000313" key="1">
    <source>
        <dbReference type="EMBL" id="QIS09357.1"/>
    </source>
</evidence>
<evidence type="ECO:0008006" key="3">
    <source>
        <dbReference type="Google" id="ProtNLM"/>
    </source>
</evidence>
<gene>
    <name evidence="1" type="ORF">F5544_07250</name>
</gene>
<dbReference type="AlphaFoldDB" id="A0A6G9Y8E9"/>